<dbReference type="Proteomes" id="UP001058602">
    <property type="component" value="Plasmid p1"/>
</dbReference>
<reference evidence="3" key="1">
    <citation type="submission" date="2022-07" db="EMBL/GenBank/DDBJ databases">
        <title>Complete genome of Vibrio japonicus strain JCM 31412T and phylogenomic assessment of the Nereis clade of the genus Vibrio.</title>
        <authorList>
            <person name="Shlafstein M.D."/>
            <person name="Emsley S.A."/>
            <person name="Ushijima B."/>
            <person name="Videau P."/>
            <person name="Saw J.H."/>
        </authorList>
    </citation>
    <scope>NUCLEOTIDE SEQUENCE</scope>
    <source>
        <strain evidence="3">JCM 31412</strain>
        <plasmid evidence="3">p1</plasmid>
    </source>
</reference>
<dbReference type="EMBL" id="CP102098">
    <property type="protein sequence ID" value="UUM33205.1"/>
    <property type="molecule type" value="Genomic_DNA"/>
</dbReference>
<accession>A0ABY5LPY8</accession>
<protein>
    <recommendedName>
        <fullName evidence="2">Large polyvalent protein-associated domain-containing protein</fullName>
    </recommendedName>
</protein>
<organism evidence="3 4">
    <name type="scientific">Vibrio japonicus</name>
    <dbReference type="NCBI Taxonomy" id="1824638"/>
    <lineage>
        <taxon>Bacteria</taxon>
        <taxon>Pseudomonadati</taxon>
        <taxon>Pseudomonadota</taxon>
        <taxon>Gammaproteobacteria</taxon>
        <taxon>Vibrionales</taxon>
        <taxon>Vibrionaceae</taxon>
        <taxon>Vibrio</taxon>
    </lineage>
</organism>
<feature type="region of interest" description="Disordered" evidence="1">
    <location>
        <begin position="403"/>
        <end position="453"/>
    </location>
</feature>
<evidence type="ECO:0000259" key="2">
    <source>
        <dbReference type="Pfam" id="PF18821"/>
    </source>
</evidence>
<dbReference type="InterPro" id="IPR040677">
    <property type="entry name" value="LPD7"/>
</dbReference>
<dbReference type="Pfam" id="PF18821">
    <property type="entry name" value="LPD7"/>
    <property type="match status" value="1"/>
</dbReference>
<name>A0ABY5LPY8_9VIBR</name>
<keyword evidence="4" id="KW-1185">Reference proteome</keyword>
<gene>
    <name evidence="3" type="ORF">NP165_19965</name>
</gene>
<feature type="compositionally biased region" description="Basic and acidic residues" evidence="1">
    <location>
        <begin position="556"/>
        <end position="578"/>
    </location>
</feature>
<evidence type="ECO:0000313" key="3">
    <source>
        <dbReference type="EMBL" id="UUM33205.1"/>
    </source>
</evidence>
<feature type="compositionally biased region" description="Low complexity" evidence="1">
    <location>
        <begin position="442"/>
        <end position="451"/>
    </location>
</feature>
<evidence type="ECO:0000313" key="4">
    <source>
        <dbReference type="Proteomes" id="UP001058602"/>
    </source>
</evidence>
<feature type="compositionally biased region" description="Basic and acidic residues" evidence="1">
    <location>
        <begin position="414"/>
        <end position="428"/>
    </location>
</feature>
<feature type="compositionally biased region" description="Basic and acidic residues" evidence="1">
    <location>
        <begin position="793"/>
        <end position="840"/>
    </location>
</feature>
<feature type="region of interest" description="Disordered" evidence="1">
    <location>
        <begin position="556"/>
        <end position="579"/>
    </location>
</feature>
<feature type="region of interest" description="Disordered" evidence="1">
    <location>
        <begin position="663"/>
        <end position="687"/>
    </location>
</feature>
<sequence length="840" mass="96980">MLIRVRGGESGIKEYLENGQKQGREFDRDTLDERVILSGDLELTDSVINGMGKQGEKYLHITLAFREDEISREALQNITDEFKEFAFSAYQDDEFNFYAEAHLPKIKSYNHRGTGEFIERKPHVHIVIPEQNLLSGHNLNPLGKVEQQTKFLEAFQEHINAKYGLASPKDHQRLELTGEHEMISRYKGDVFTGQGGEIKNELLAAVIKNNVNDWQQFRELAAEFGEVKERRGGEYLNIKPEGAAKGVNLKEPLFSREFIELPTAQKVQKLAAEQGGGYSTPGRPKPTPEQISERLKEWHEVRAREVRYLNSGNRKMYAEYKAADQERRREILADREQRFNAKWRTADYEQPGQHRAAFADLNNDLRTAGRHIESASRVDGGVEQAAGGIANRRTRRAVSAAIQRLNGNQTEIGQQREQRPERAARRQSDSVASQYRRDLAEQRQQQTGQQGEMVQIKRELDAARLLAATSQSHGVQPERYEITKGKDGSDRIKCGTRNLNVSDFLTKELNLPWQQAREILRDIYAEQQAQEPQKQHRARPRAELWAEYRDHWKPAQREAKGEAWEQQKERDKQRRGELRQQWYTRKNRIEGDKGLTRAQRRAALSVARMEKALADKALSEQIKDERQALKERFNKPPAEQFREFLTEKAQQGDQAALLELRRQADRPSQAEPGTPTVEGQQQEQAAPIMRRLSYQVDRRGDVHYSDDRGRRLFTDAGREVRTYQTKPQELETALRLAVQKFGPKLTVNGTDEYKKAVLDVVAASGMRVTFADPAMEQARQQREQAARRVQQFDQERNQAARKAAQEREQQRQKEREEQQQEKEREQRRSRSKGRDGGHGL</sequence>
<geneLocation type="plasmid" evidence="3 4">
    <name>p1</name>
</geneLocation>
<feature type="region of interest" description="Disordered" evidence="1">
    <location>
        <begin position="775"/>
        <end position="840"/>
    </location>
</feature>
<keyword evidence="3" id="KW-0614">Plasmid</keyword>
<dbReference type="RefSeq" id="WP_257086893.1">
    <property type="nucleotide sequence ID" value="NZ_CP102098.1"/>
</dbReference>
<evidence type="ECO:0000256" key="1">
    <source>
        <dbReference type="SAM" id="MobiDB-lite"/>
    </source>
</evidence>
<feature type="domain" description="Large polyvalent protein-associated" evidence="2">
    <location>
        <begin position="692"/>
        <end position="782"/>
    </location>
</feature>
<proteinExistence type="predicted"/>